<gene>
    <name evidence="1" type="ORF">MA16_Dca022134</name>
</gene>
<reference evidence="1 2" key="2">
    <citation type="journal article" date="2017" name="Nature">
        <title>The Apostasia genome and the evolution of orchids.</title>
        <authorList>
            <person name="Zhang G.Q."/>
            <person name="Liu K.W."/>
            <person name="Li Z."/>
            <person name="Lohaus R."/>
            <person name="Hsiao Y.Y."/>
            <person name="Niu S.C."/>
            <person name="Wang J.Y."/>
            <person name="Lin Y.C."/>
            <person name="Xu Q."/>
            <person name="Chen L.J."/>
            <person name="Yoshida K."/>
            <person name="Fujiwara S."/>
            <person name="Wang Z.W."/>
            <person name="Zhang Y.Q."/>
            <person name="Mitsuda N."/>
            <person name="Wang M."/>
            <person name="Liu G.H."/>
            <person name="Pecoraro L."/>
            <person name="Huang H.X."/>
            <person name="Xiao X.J."/>
            <person name="Lin M."/>
            <person name="Wu X.Y."/>
            <person name="Wu W.L."/>
            <person name="Chen Y.Y."/>
            <person name="Chang S.B."/>
            <person name="Sakamoto S."/>
            <person name="Ohme-Takagi M."/>
            <person name="Yagi M."/>
            <person name="Zeng S.J."/>
            <person name="Shen C.Y."/>
            <person name="Yeh C.M."/>
            <person name="Luo Y.B."/>
            <person name="Tsai W.C."/>
            <person name="Van de Peer Y."/>
            <person name="Liu Z.J."/>
        </authorList>
    </citation>
    <scope>NUCLEOTIDE SEQUENCE [LARGE SCALE GENOMIC DNA]</scope>
    <source>
        <tissue evidence="1">The whole plant</tissue>
    </source>
</reference>
<sequence>MADPELDSGLVLDDEGYIHPIRSPFFDVGFGFDETVENYLNRILPTLIDIIDERFEDYEWTIESTPPVFPPPPATSP</sequence>
<organism evidence="1 2">
    <name type="scientific">Dendrobium catenatum</name>
    <dbReference type="NCBI Taxonomy" id="906689"/>
    <lineage>
        <taxon>Eukaryota</taxon>
        <taxon>Viridiplantae</taxon>
        <taxon>Streptophyta</taxon>
        <taxon>Embryophyta</taxon>
        <taxon>Tracheophyta</taxon>
        <taxon>Spermatophyta</taxon>
        <taxon>Magnoliopsida</taxon>
        <taxon>Liliopsida</taxon>
        <taxon>Asparagales</taxon>
        <taxon>Orchidaceae</taxon>
        <taxon>Epidendroideae</taxon>
        <taxon>Malaxideae</taxon>
        <taxon>Dendrobiinae</taxon>
        <taxon>Dendrobium</taxon>
    </lineage>
</organism>
<dbReference type="AlphaFoldDB" id="A0A2I0W2X1"/>
<reference evidence="1 2" key="1">
    <citation type="journal article" date="2016" name="Sci. Rep.">
        <title>The Dendrobium catenatum Lindl. genome sequence provides insights into polysaccharide synthase, floral development and adaptive evolution.</title>
        <authorList>
            <person name="Zhang G.Q."/>
            <person name="Xu Q."/>
            <person name="Bian C."/>
            <person name="Tsai W.C."/>
            <person name="Yeh C.M."/>
            <person name="Liu K.W."/>
            <person name="Yoshida K."/>
            <person name="Zhang L.S."/>
            <person name="Chang S.B."/>
            <person name="Chen F."/>
            <person name="Shi Y."/>
            <person name="Su Y.Y."/>
            <person name="Zhang Y.Q."/>
            <person name="Chen L.J."/>
            <person name="Yin Y."/>
            <person name="Lin M."/>
            <person name="Huang H."/>
            <person name="Deng H."/>
            <person name="Wang Z.W."/>
            <person name="Zhu S.L."/>
            <person name="Zhao X."/>
            <person name="Deng C."/>
            <person name="Niu S.C."/>
            <person name="Huang J."/>
            <person name="Wang M."/>
            <person name="Liu G.H."/>
            <person name="Yang H.J."/>
            <person name="Xiao X.J."/>
            <person name="Hsiao Y.Y."/>
            <person name="Wu W.L."/>
            <person name="Chen Y.Y."/>
            <person name="Mitsuda N."/>
            <person name="Ohme-Takagi M."/>
            <person name="Luo Y.B."/>
            <person name="Van de Peer Y."/>
            <person name="Liu Z.J."/>
        </authorList>
    </citation>
    <scope>NUCLEOTIDE SEQUENCE [LARGE SCALE GENOMIC DNA]</scope>
    <source>
        <tissue evidence="1">The whole plant</tissue>
    </source>
</reference>
<name>A0A2I0W2X1_9ASPA</name>
<proteinExistence type="predicted"/>
<keyword evidence="2" id="KW-1185">Reference proteome</keyword>
<evidence type="ECO:0000313" key="2">
    <source>
        <dbReference type="Proteomes" id="UP000233837"/>
    </source>
</evidence>
<evidence type="ECO:0000313" key="1">
    <source>
        <dbReference type="EMBL" id="PKU70003.1"/>
    </source>
</evidence>
<accession>A0A2I0W2X1</accession>
<dbReference type="EMBL" id="KZ502966">
    <property type="protein sequence ID" value="PKU70003.1"/>
    <property type="molecule type" value="Genomic_DNA"/>
</dbReference>
<protein>
    <submittedName>
        <fullName evidence="1">Uncharacterized protein</fullName>
    </submittedName>
</protein>
<dbReference type="Proteomes" id="UP000233837">
    <property type="component" value="Unassembled WGS sequence"/>
</dbReference>